<dbReference type="HAMAP" id="MF_00434">
    <property type="entry name" value="Pterin_4_alpha"/>
    <property type="match status" value="1"/>
</dbReference>
<dbReference type="InterPro" id="IPR001533">
    <property type="entry name" value="Pterin_deHydtase"/>
</dbReference>
<comment type="caution">
    <text evidence="6">The sequence shown here is derived from an EMBL/GenBank/DDBJ whole genome shotgun (WGS) entry which is preliminary data.</text>
</comment>
<evidence type="ECO:0000313" key="6">
    <source>
        <dbReference type="EMBL" id="EWM29000.1"/>
    </source>
</evidence>
<dbReference type="InterPro" id="IPR036428">
    <property type="entry name" value="PCD_sf"/>
</dbReference>
<evidence type="ECO:0000313" key="7">
    <source>
        <dbReference type="Proteomes" id="UP000019335"/>
    </source>
</evidence>
<dbReference type="Pfam" id="PF01329">
    <property type="entry name" value="Pterin_4a"/>
    <property type="match status" value="1"/>
</dbReference>
<organism evidence="6 7">
    <name type="scientific">Nannochloropsis gaditana</name>
    <dbReference type="NCBI Taxonomy" id="72520"/>
    <lineage>
        <taxon>Eukaryota</taxon>
        <taxon>Sar</taxon>
        <taxon>Stramenopiles</taxon>
        <taxon>Ochrophyta</taxon>
        <taxon>Eustigmatophyceae</taxon>
        <taxon>Eustigmatales</taxon>
        <taxon>Monodopsidaceae</taxon>
        <taxon>Nannochloropsis</taxon>
    </lineage>
</organism>
<dbReference type="EC" id="4.2.1.96" evidence="3"/>
<keyword evidence="4" id="KW-0456">Lyase</keyword>
<evidence type="ECO:0000256" key="2">
    <source>
        <dbReference type="ARBA" id="ARBA00006472"/>
    </source>
</evidence>
<dbReference type="PANTHER" id="PTHR12599:SF0">
    <property type="entry name" value="PTERIN-4-ALPHA-CARBINOLAMINE DEHYDRATASE"/>
    <property type="match status" value="1"/>
</dbReference>
<dbReference type="OrthoDB" id="277398at2759"/>
<comment type="catalytic activity">
    <reaction evidence="1">
        <text>(4aS,6R)-4a-hydroxy-L-erythro-5,6,7,8-tetrahydrobiopterin = (6R)-L-erythro-6,7-dihydrobiopterin + H2O</text>
        <dbReference type="Rhea" id="RHEA:11920"/>
        <dbReference type="ChEBI" id="CHEBI:15377"/>
        <dbReference type="ChEBI" id="CHEBI:15642"/>
        <dbReference type="ChEBI" id="CHEBI:43120"/>
        <dbReference type="EC" id="4.2.1.96"/>
    </reaction>
</comment>
<comment type="similarity">
    <text evidence="2">Belongs to the pterin-4-alpha-carbinolamine dehydratase family.</text>
</comment>
<dbReference type="EMBL" id="AZIL01000198">
    <property type="protein sequence ID" value="EWM29000.1"/>
    <property type="molecule type" value="Genomic_DNA"/>
</dbReference>
<protein>
    <recommendedName>
        <fullName evidence="3">4a-hydroxytetrahydrobiopterin dehydratase</fullName>
        <ecNumber evidence="3">4.2.1.96</ecNumber>
    </recommendedName>
    <alternativeName>
        <fullName evidence="5">4-alpha-hydroxy-tetrahydropterin dehydratase</fullName>
    </alternativeName>
</protein>
<evidence type="ECO:0000256" key="3">
    <source>
        <dbReference type="ARBA" id="ARBA00013252"/>
    </source>
</evidence>
<dbReference type="GO" id="GO:0008124">
    <property type="term" value="F:4-alpha-hydroxytetrahydrobiopterin dehydratase activity"/>
    <property type="evidence" value="ECO:0007669"/>
    <property type="project" value="UniProtKB-EC"/>
</dbReference>
<evidence type="ECO:0000256" key="1">
    <source>
        <dbReference type="ARBA" id="ARBA00001554"/>
    </source>
</evidence>
<sequence>MPARNSLSLFSRLAPRSNLPSLLHGTSAFHNVHCNVTRPSQPFSTVGSQRIPHLSKQARAAALKEDLAGWVDVKGGERDAVEKTFIFHDFNEAWGFMSRVALLAEQHNHHPEWSNVYNKVHVVLTTHDAGGVSQKDVTLAKAMDTIVKKGKE</sequence>
<evidence type="ECO:0000256" key="4">
    <source>
        <dbReference type="ARBA" id="ARBA00023239"/>
    </source>
</evidence>
<gene>
    <name evidence="6" type="ORF">Naga_100373g9</name>
</gene>
<dbReference type="SUPFAM" id="SSF55248">
    <property type="entry name" value="PCD-like"/>
    <property type="match status" value="1"/>
</dbReference>
<reference evidence="6 7" key="1">
    <citation type="journal article" date="2014" name="Mol. Plant">
        <title>Chromosome Scale Genome Assembly and Transcriptome Profiling of Nannochloropsis gaditana in Nitrogen Depletion.</title>
        <authorList>
            <person name="Corteggiani Carpinelli E."/>
            <person name="Telatin A."/>
            <person name="Vitulo N."/>
            <person name="Forcato C."/>
            <person name="D'Angelo M."/>
            <person name="Schiavon R."/>
            <person name="Vezzi A."/>
            <person name="Giacometti G.M."/>
            <person name="Morosinotto T."/>
            <person name="Valle G."/>
        </authorList>
    </citation>
    <scope>NUCLEOTIDE SEQUENCE [LARGE SCALE GENOMIC DNA]</scope>
    <source>
        <strain evidence="6 7">B-31</strain>
    </source>
</reference>
<accession>W7TPG2</accession>
<dbReference type="Proteomes" id="UP000019335">
    <property type="component" value="Chromosome 3"/>
</dbReference>
<proteinExistence type="inferred from homology"/>
<dbReference type="PANTHER" id="PTHR12599">
    <property type="entry name" value="PTERIN-4-ALPHA-CARBINOLAMINE DEHYDRATASE"/>
    <property type="match status" value="1"/>
</dbReference>
<dbReference type="GO" id="GO:0006729">
    <property type="term" value="P:tetrahydrobiopterin biosynthetic process"/>
    <property type="evidence" value="ECO:0007669"/>
    <property type="project" value="InterPro"/>
</dbReference>
<keyword evidence="7" id="KW-1185">Reference proteome</keyword>
<dbReference type="AlphaFoldDB" id="W7TPG2"/>
<dbReference type="Gene3D" id="3.30.1360.20">
    <property type="entry name" value="Transcriptional coactivator/pterin dehydratase"/>
    <property type="match status" value="1"/>
</dbReference>
<name>W7TPG2_9STRA</name>
<dbReference type="NCBIfam" id="NF002018">
    <property type="entry name" value="PRK00823.1-3"/>
    <property type="match status" value="1"/>
</dbReference>
<evidence type="ECO:0000256" key="5">
    <source>
        <dbReference type="ARBA" id="ARBA00030497"/>
    </source>
</evidence>
<dbReference type="CDD" id="cd00914">
    <property type="entry name" value="PCD_DCoH_subfamily_b"/>
    <property type="match status" value="1"/>
</dbReference>